<dbReference type="EMBL" id="JAAXEP010000019">
    <property type="protein sequence ID" value="MBY5632239.1"/>
    <property type="molecule type" value="Genomic_DNA"/>
</dbReference>
<feature type="compositionally biased region" description="Basic and acidic residues" evidence="1">
    <location>
        <begin position="8"/>
        <end position="18"/>
    </location>
</feature>
<dbReference type="Proteomes" id="UP000825699">
    <property type="component" value="Unassembled WGS sequence"/>
</dbReference>
<evidence type="ECO:0000313" key="3">
    <source>
        <dbReference type="Proteomes" id="UP000825699"/>
    </source>
</evidence>
<name>A0AAJ1ADP8_RHILE</name>
<sequence length="54" mass="6100">MPRRKQQHQPDNRGDQRDLRRRQIGPQQLDQRIGTGKHRKGKNGDTGGTPIGAS</sequence>
<evidence type="ECO:0000256" key="1">
    <source>
        <dbReference type="SAM" id="MobiDB-lite"/>
    </source>
</evidence>
<dbReference type="AlphaFoldDB" id="A0AAJ1ADP8"/>
<feature type="compositionally biased region" description="Gly residues" evidence="1">
    <location>
        <begin position="44"/>
        <end position="54"/>
    </location>
</feature>
<comment type="caution">
    <text evidence="2">The sequence shown here is derived from an EMBL/GenBank/DDBJ whole genome shotgun (WGS) entry which is preliminary data.</text>
</comment>
<dbReference type="RefSeq" id="WP_168344058.1">
    <property type="nucleotide sequence ID" value="NZ_JAAXDE010000061.1"/>
</dbReference>
<accession>A0AAJ1ADP8</accession>
<proteinExistence type="predicted"/>
<feature type="region of interest" description="Disordered" evidence="1">
    <location>
        <begin position="1"/>
        <end position="54"/>
    </location>
</feature>
<gene>
    <name evidence="2" type="ORF">HFO42_29735</name>
</gene>
<organism evidence="2 3">
    <name type="scientific">Rhizobium leguminosarum</name>
    <dbReference type="NCBI Taxonomy" id="384"/>
    <lineage>
        <taxon>Bacteria</taxon>
        <taxon>Pseudomonadati</taxon>
        <taxon>Pseudomonadota</taxon>
        <taxon>Alphaproteobacteria</taxon>
        <taxon>Hyphomicrobiales</taxon>
        <taxon>Rhizobiaceae</taxon>
        <taxon>Rhizobium/Agrobacterium group</taxon>
        <taxon>Rhizobium</taxon>
    </lineage>
</organism>
<evidence type="ECO:0000313" key="2">
    <source>
        <dbReference type="EMBL" id="MBY5632239.1"/>
    </source>
</evidence>
<protein>
    <submittedName>
        <fullName evidence="2">Uncharacterized protein</fullName>
    </submittedName>
</protein>
<reference evidence="2" key="1">
    <citation type="submission" date="2020-04" db="EMBL/GenBank/DDBJ databases">
        <title>Global-level population genomics supports evidence of horizontal gene transfer on evolution of Rhizobia in Lentils.</title>
        <authorList>
            <person name="Gai Y."/>
            <person name="Cook D."/>
            <person name="Riely B."/>
        </authorList>
    </citation>
    <scope>NUCLEOTIDE SEQUENCE</scope>
    <source>
        <strain evidence="2">Derici101B</strain>
    </source>
</reference>